<keyword evidence="3" id="KW-1185">Reference proteome</keyword>
<accession>A0ABS0XH55</accession>
<sequence length="104" mass="11429">MPHAPQPTPSGDPVTLSELRRLVDGWRRLPGDMLVVLAKDRECNRHSPLDGFTLGHYAPDSPDSQKGEVYPMAHELANDQELRALYPEGIPPTARLALVLVPLG</sequence>
<dbReference type="EMBL" id="JAEKOZ010000036">
    <property type="protein sequence ID" value="MBJ3812311.1"/>
    <property type="molecule type" value="Genomic_DNA"/>
</dbReference>
<evidence type="ECO:0000313" key="3">
    <source>
        <dbReference type="Proteomes" id="UP000634780"/>
    </source>
</evidence>
<dbReference type="Proteomes" id="UP000634780">
    <property type="component" value="Unassembled WGS sequence"/>
</dbReference>
<organism evidence="2 3">
    <name type="scientific">Streptomyces flavofungini</name>
    <dbReference type="NCBI Taxonomy" id="68200"/>
    <lineage>
        <taxon>Bacteria</taxon>
        <taxon>Bacillati</taxon>
        <taxon>Actinomycetota</taxon>
        <taxon>Actinomycetes</taxon>
        <taxon>Kitasatosporales</taxon>
        <taxon>Streptomycetaceae</taxon>
        <taxon>Streptomyces</taxon>
    </lineage>
</organism>
<protein>
    <submittedName>
        <fullName evidence="2">Uncharacterized protein</fullName>
    </submittedName>
</protein>
<feature type="region of interest" description="Disordered" evidence="1">
    <location>
        <begin position="48"/>
        <end position="67"/>
    </location>
</feature>
<reference evidence="2 3" key="1">
    <citation type="submission" date="2020-12" db="EMBL/GenBank/DDBJ databases">
        <title>Streptomyces typhae sp. nov., a novel endophytic actinomycete isolated from the root of cattail pollen (Typha angustifolia L.).</title>
        <authorList>
            <person name="Peng C."/>
            <person name="Liu C."/>
        </authorList>
    </citation>
    <scope>NUCLEOTIDE SEQUENCE [LARGE SCALE GENOMIC DNA]</scope>
    <source>
        <strain evidence="2 3">JCM 4753</strain>
    </source>
</reference>
<proteinExistence type="predicted"/>
<evidence type="ECO:0000256" key="1">
    <source>
        <dbReference type="SAM" id="MobiDB-lite"/>
    </source>
</evidence>
<dbReference type="RefSeq" id="WP_190120362.1">
    <property type="nucleotide sequence ID" value="NZ_BMVR01000023.1"/>
</dbReference>
<evidence type="ECO:0000313" key="2">
    <source>
        <dbReference type="EMBL" id="MBJ3812311.1"/>
    </source>
</evidence>
<comment type="caution">
    <text evidence="2">The sequence shown here is derived from an EMBL/GenBank/DDBJ whole genome shotgun (WGS) entry which is preliminary data.</text>
</comment>
<gene>
    <name evidence="2" type="ORF">JGB26_35395</name>
</gene>
<name>A0ABS0XH55_9ACTN</name>